<dbReference type="Proteomes" id="UP000827976">
    <property type="component" value="Chromosome 5"/>
</dbReference>
<accession>A0ACB7W3W1</accession>
<comment type="caution">
    <text evidence="1">The sequence shown here is derived from an EMBL/GenBank/DDBJ whole genome shotgun (WGS) entry which is preliminary data.</text>
</comment>
<gene>
    <name evidence="1" type="ORF">IHE45_05G105300</name>
</gene>
<sequence>MMNEGMMDSPNNELSLLQQSTTIPSSSKIQLLLTNFQQVLLGTKLALLFPAAPLALLASHYHFGTVLLFSFSLFALAPLAERVSFLSEQIAYYAGPTVGGLVNATCGNAPELIIALMALQNDKVDVLKWSLLGSTLSNLLLVLGSSLFFGGLANLSKESQFDLTQVNVNLSLLLLCSQCHILALMVGNHTSSSNSHTTMSLDLSRACSIVMLITYFACLFFQLKTHRQQYDILEDDSSGNEASSDDDDAPVIGFTSACIWLVIMTTLVAIISEYIVGTIEDASRSWGMSVSFLCIILLPIAGNASEHAGAIIFAYKNKIDIALSVTLGSSTQITMFVTPVSVIVAWIRGISMDLDYKLLETASLVMSILIVSLILQSVIGAAVWLIWKARCNFIFRNEAPDFHLISIRAINHIREYSHSTSSQIDLHSMIKAGNSLHWWRLNPLISSIKEYLAELGNPQIHIIPNSWMSAAASLALHGIINSRSNLVSSWQGTS</sequence>
<protein>
    <submittedName>
        <fullName evidence="1">Calcium/proton exchanger CAX protein</fullName>
    </submittedName>
</protein>
<organism evidence="1 2">
    <name type="scientific">Dioscorea alata</name>
    <name type="common">Purple yam</name>
    <dbReference type="NCBI Taxonomy" id="55571"/>
    <lineage>
        <taxon>Eukaryota</taxon>
        <taxon>Viridiplantae</taxon>
        <taxon>Streptophyta</taxon>
        <taxon>Embryophyta</taxon>
        <taxon>Tracheophyta</taxon>
        <taxon>Spermatophyta</taxon>
        <taxon>Magnoliopsida</taxon>
        <taxon>Liliopsida</taxon>
        <taxon>Dioscoreales</taxon>
        <taxon>Dioscoreaceae</taxon>
        <taxon>Dioscorea</taxon>
    </lineage>
</organism>
<proteinExistence type="predicted"/>
<keyword evidence="2" id="KW-1185">Reference proteome</keyword>
<reference evidence="2" key="1">
    <citation type="journal article" date="2022" name="Nat. Commun.">
        <title>Chromosome evolution and the genetic basis of agronomically important traits in greater yam.</title>
        <authorList>
            <person name="Bredeson J.V."/>
            <person name="Lyons J.B."/>
            <person name="Oniyinde I.O."/>
            <person name="Okereke N.R."/>
            <person name="Kolade O."/>
            <person name="Nnabue I."/>
            <person name="Nwadili C.O."/>
            <person name="Hribova E."/>
            <person name="Parker M."/>
            <person name="Nwogha J."/>
            <person name="Shu S."/>
            <person name="Carlson J."/>
            <person name="Kariba R."/>
            <person name="Muthemba S."/>
            <person name="Knop K."/>
            <person name="Barton G.J."/>
            <person name="Sherwood A.V."/>
            <person name="Lopez-Montes A."/>
            <person name="Asiedu R."/>
            <person name="Jamnadass R."/>
            <person name="Muchugi A."/>
            <person name="Goodstein D."/>
            <person name="Egesi C.N."/>
            <person name="Featherston J."/>
            <person name="Asfaw A."/>
            <person name="Simpson G.G."/>
            <person name="Dolezel J."/>
            <person name="Hendre P.S."/>
            <person name="Van Deynze A."/>
            <person name="Kumar P.L."/>
            <person name="Obidiegwu J.E."/>
            <person name="Bhattacharjee R."/>
            <person name="Rokhsar D.S."/>
        </authorList>
    </citation>
    <scope>NUCLEOTIDE SEQUENCE [LARGE SCALE GENOMIC DNA]</scope>
    <source>
        <strain evidence="2">cv. TDa95/00328</strain>
    </source>
</reference>
<name>A0ACB7W3W1_DIOAL</name>
<dbReference type="EMBL" id="CM037015">
    <property type="protein sequence ID" value="KAH7682192.1"/>
    <property type="molecule type" value="Genomic_DNA"/>
</dbReference>
<evidence type="ECO:0000313" key="1">
    <source>
        <dbReference type="EMBL" id="KAH7682192.1"/>
    </source>
</evidence>
<evidence type="ECO:0000313" key="2">
    <source>
        <dbReference type="Proteomes" id="UP000827976"/>
    </source>
</evidence>